<dbReference type="RefSeq" id="XP_040704186.1">
    <property type="nucleotide sequence ID" value="XM_040851756.1"/>
</dbReference>
<accession>A0A1L9TLS2</accession>
<feature type="transmembrane region" description="Helical" evidence="2">
    <location>
        <begin position="110"/>
        <end position="135"/>
    </location>
</feature>
<organism evidence="3 4">
    <name type="scientific">Aspergillus sydowii CBS 593.65</name>
    <dbReference type="NCBI Taxonomy" id="1036612"/>
    <lineage>
        <taxon>Eukaryota</taxon>
        <taxon>Fungi</taxon>
        <taxon>Dikarya</taxon>
        <taxon>Ascomycota</taxon>
        <taxon>Pezizomycotina</taxon>
        <taxon>Eurotiomycetes</taxon>
        <taxon>Eurotiomycetidae</taxon>
        <taxon>Eurotiales</taxon>
        <taxon>Aspergillaceae</taxon>
        <taxon>Aspergillus</taxon>
        <taxon>Aspergillus subgen. Nidulantes</taxon>
    </lineage>
</organism>
<evidence type="ECO:0000313" key="4">
    <source>
        <dbReference type="Proteomes" id="UP000184356"/>
    </source>
</evidence>
<feature type="compositionally biased region" description="Basic and acidic residues" evidence="1">
    <location>
        <begin position="1"/>
        <end position="11"/>
    </location>
</feature>
<evidence type="ECO:0008006" key="5">
    <source>
        <dbReference type="Google" id="ProtNLM"/>
    </source>
</evidence>
<dbReference type="EMBL" id="KV878584">
    <property type="protein sequence ID" value="OJJ60380.1"/>
    <property type="molecule type" value="Genomic_DNA"/>
</dbReference>
<keyword evidence="4" id="KW-1185">Reference proteome</keyword>
<dbReference type="Proteomes" id="UP000184356">
    <property type="component" value="Unassembled WGS sequence"/>
</dbReference>
<sequence>MPYEEIPKTSDTESVPPYEELDLEPRPPQNPISGYSSVPQNDTIPDEEQPPQDHQHHHAYLAQLDCQPASRRGCRALNPLPPPSTFQPHTHCESCDRFIARQHKMRYQRFCCAMVSLTMSIGMVCILLLGSVIVYSKRDVGEGEH</sequence>
<dbReference type="GeneID" id="63767829"/>
<protein>
    <recommendedName>
        <fullName evidence="5">LITAF domain-containing protein</fullName>
    </recommendedName>
</protein>
<proteinExistence type="predicted"/>
<dbReference type="AlphaFoldDB" id="A0A1L9TLS2"/>
<feature type="compositionally biased region" description="Polar residues" evidence="1">
    <location>
        <begin position="31"/>
        <end position="43"/>
    </location>
</feature>
<evidence type="ECO:0000313" key="3">
    <source>
        <dbReference type="EMBL" id="OJJ60380.1"/>
    </source>
</evidence>
<evidence type="ECO:0000256" key="2">
    <source>
        <dbReference type="SAM" id="Phobius"/>
    </source>
</evidence>
<dbReference type="VEuPathDB" id="FungiDB:ASPSYDRAFT_86970"/>
<keyword evidence="2" id="KW-1133">Transmembrane helix</keyword>
<keyword evidence="2" id="KW-0812">Transmembrane</keyword>
<keyword evidence="2" id="KW-0472">Membrane</keyword>
<name>A0A1L9TLS2_9EURO</name>
<dbReference type="OrthoDB" id="4476742at2759"/>
<feature type="region of interest" description="Disordered" evidence="1">
    <location>
        <begin position="1"/>
        <end position="57"/>
    </location>
</feature>
<gene>
    <name evidence="3" type="ORF">ASPSYDRAFT_86970</name>
</gene>
<reference evidence="4" key="1">
    <citation type="journal article" date="2017" name="Genome Biol.">
        <title>Comparative genomics reveals high biological diversity and specific adaptations in the industrially and medically important fungal genus Aspergillus.</title>
        <authorList>
            <person name="de Vries R.P."/>
            <person name="Riley R."/>
            <person name="Wiebenga A."/>
            <person name="Aguilar-Osorio G."/>
            <person name="Amillis S."/>
            <person name="Uchima C.A."/>
            <person name="Anderluh G."/>
            <person name="Asadollahi M."/>
            <person name="Askin M."/>
            <person name="Barry K."/>
            <person name="Battaglia E."/>
            <person name="Bayram O."/>
            <person name="Benocci T."/>
            <person name="Braus-Stromeyer S.A."/>
            <person name="Caldana C."/>
            <person name="Canovas D."/>
            <person name="Cerqueira G.C."/>
            <person name="Chen F."/>
            <person name="Chen W."/>
            <person name="Choi C."/>
            <person name="Clum A."/>
            <person name="Dos Santos R.A."/>
            <person name="Damasio A.R."/>
            <person name="Diallinas G."/>
            <person name="Emri T."/>
            <person name="Fekete E."/>
            <person name="Flipphi M."/>
            <person name="Freyberg S."/>
            <person name="Gallo A."/>
            <person name="Gournas C."/>
            <person name="Habgood R."/>
            <person name="Hainaut M."/>
            <person name="Harispe M.L."/>
            <person name="Henrissat B."/>
            <person name="Hilden K.S."/>
            <person name="Hope R."/>
            <person name="Hossain A."/>
            <person name="Karabika E."/>
            <person name="Karaffa L."/>
            <person name="Karanyi Z."/>
            <person name="Krasevec N."/>
            <person name="Kuo A."/>
            <person name="Kusch H."/>
            <person name="LaButti K."/>
            <person name="Lagendijk E.L."/>
            <person name="Lapidus A."/>
            <person name="Levasseur A."/>
            <person name="Lindquist E."/>
            <person name="Lipzen A."/>
            <person name="Logrieco A.F."/>
            <person name="MacCabe A."/>
            <person name="Maekelae M.R."/>
            <person name="Malavazi I."/>
            <person name="Melin P."/>
            <person name="Meyer V."/>
            <person name="Mielnichuk N."/>
            <person name="Miskei M."/>
            <person name="Molnar A.P."/>
            <person name="Mule G."/>
            <person name="Ngan C.Y."/>
            <person name="Orejas M."/>
            <person name="Orosz E."/>
            <person name="Ouedraogo J.P."/>
            <person name="Overkamp K.M."/>
            <person name="Park H.-S."/>
            <person name="Perrone G."/>
            <person name="Piumi F."/>
            <person name="Punt P.J."/>
            <person name="Ram A.F."/>
            <person name="Ramon A."/>
            <person name="Rauscher S."/>
            <person name="Record E."/>
            <person name="Riano-Pachon D.M."/>
            <person name="Robert V."/>
            <person name="Roehrig J."/>
            <person name="Ruller R."/>
            <person name="Salamov A."/>
            <person name="Salih N.S."/>
            <person name="Samson R.A."/>
            <person name="Sandor E."/>
            <person name="Sanguinetti M."/>
            <person name="Schuetze T."/>
            <person name="Sepcic K."/>
            <person name="Shelest E."/>
            <person name="Sherlock G."/>
            <person name="Sophianopoulou V."/>
            <person name="Squina F.M."/>
            <person name="Sun H."/>
            <person name="Susca A."/>
            <person name="Todd R.B."/>
            <person name="Tsang A."/>
            <person name="Unkles S.E."/>
            <person name="van de Wiele N."/>
            <person name="van Rossen-Uffink D."/>
            <person name="Oliveira J.V."/>
            <person name="Vesth T.C."/>
            <person name="Visser J."/>
            <person name="Yu J.-H."/>
            <person name="Zhou M."/>
            <person name="Andersen M.R."/>
            <person name="Archer D.B."/>
            <person name="Baker S.E."/>
            <person name="Benoit I."/>
            <person name="Brakhage A.A."/>
            <person name="Braus G.H."/>
            <person name="Fischer R."/>
            <person name="Frisvad J.C."/>
            <person name="Goldman G.H."/>
            <person name="Houbraken J."/>
            <person name="Oakley B."/>
            <person name="Pocsi I."/>
            <person name="Scazzocchio C."/>
            <person name="Seiboth B."/>
            <person name="vanKuyk P.A."/>
            <person name="Wortman J."/>
            <person name="Dyer P.S."/>
            <person name="Grigoriev I.V."/>
        </authorList>
    </citation>
    <scope>NUCLEOTIDE SEQUENCE [LARGE SCALE GENOMIC DNA]</scope>
    <source>
        <strain evidence="4">CBS 593.65</strain>
    </source>
</reference>
<evidence type="ECO:0000256" key="1">
    <source>
        <dbReference type="SAM" id="MobiDB-lite"/>
    </source>
</evidence>